<reference evidence="3" key="1">
    <citation type="journal article" date="2019" name="Int. J. Syst. Evol. Microbiol.">
        <title>The Global Catalogue of Microorganisms (GCM) 10K type strain sequencing project: providing services to taxonomists for standard genome sequencing and annotation.</title>
        <authorList>
            <consortium name="The Broad Institute Genomics Platform"/>
            <consortium name="The Broad Institute Genome Sequencing Center for Infectious Disease"/>
            <person name="Wu L."/>
            <person name="Ma J."/>
        </authorList>
    </citation>
    <scope>NUCLEOTIDE SEQUENCE [LARGE SCALE GENOMIC DNA]</scope>
    <source>
        <strain evidence="3">JCM 6486</strain>
    </source>
</reference>
<evidence type="ECO:0000313" key="2">
    <source>
        <dbReference type="EMBL" id="GAA0863981.1"/>
    </source>
</evidence>
<name>A0ABP3XGJ1_9FIRM</name>
<sequence length="80" mass="9210">MALTLRQNPYNFFANLLCHFFCEDKEICVFVSSDVQILIVNVGFPIAISMYLLIRIEEKLQVLSDSINELSKNINVIKTK</sequence>
<dbReference type="Pfam" id="PF12841">
    <property type="entry name" value="YvrJ"/>
    <property type="match status" value="1"/>
</dbReference>
<keyword evidence="1" id="KW-0812">Transmembrane</keyword>
<gene>
    <name evidence="2" type="ORF">GCM10008917_15650</name>
</gene>
<keyword evidence="1" id="KW-1133">Transmembrane helix</keyword>
<dbReference type="InterPro" id="IPR024419">
    <property type="entry name" value="YvrJ"/>
</dbReference>
<proteinExistence type="predicted"/>
<dbReference type="RefSeq" id="WP_428833868.1">
    <property type="nucleotide sequence ID" value="NZ_BAAACP010000008.1"/>
</dbReference>
<keyword evidence="3" id="KW-1185">Reference proteome</keyword>
<feature type="transmembrane region" description="Helical" evidence="1">
    <location>
        <begin position="35"/>
        <end position="54"/>
    </location>
</feature>
<evidence type="ECO:0000313" key="3">
    <source>
        <dbReference type="Proteomes" id="UP001400965"/>
    </source>
</evidence>
<protein>
    <recommendedName>
        <fullName evidence="4">YvrJ family protein</fullName>
    </recommendedName>
</protein>
<accession>A0ABP3XGJ1</accession>
<evidence type="ECO:0008006" key="4">
    <source>
        <dbReference type="Google" id="ProtNLM"/>
    </source>
</evidence>
<evidence type="ECO:0000256" key="1">
    <source>
        <dbReference type="SAM" id="Phobius"/>
    </source>
</evidence>
<comment type="caution">
    <text evidence="2">The sequence shown here is derived from an EMBL/GenBank/DDBJ whole genome shotgun (WGS) entry which is preliminary data.</text>
</comment>
<keyword evidence="1" id="KW-0472">Membrane</keyword>
<dbReference type="EMBL" id="BAAACP010000008">
    <property type="protein sequence ID" value="GAA0863981.1"/>
    <property type="molecule type" value="Genomic_DNA"/>
</dbReference>
<dbReference type="Proteomes" id="UP001400965">
    <property type="component" value="Unassembled WGS sequence"/>
</dbReference>
<organism evidence="2 3">
    <name type="scientific">Paraclostridium tenue</name>
    <dbReference type="NCBI Taxonomy" id="1737"/>
    <lineage>
        <taxon>Bacteria</taxon>
        <taxon>Bacillati</taxon>
        <taxon>Bacillota</taxon>
        <taxon>Clostridia</taxon>
        <taxon>Peptostreptococcales</taxon>
        <taxon>Peptostreptococcaceae</taxon>
        <taxon>Paraclostridium</taxon>
    </lineage>
</organism>